<evidence type="ECO:0000313" key="2">
    <source>
        <dbReference type="EMBL" id="CAG9333262.1"/>
    </source>
</evidence>
<evidence type="ECO:0000313" key="3">
    <source>
        <dbReference type="Proteomes" id="UP001162131"/>
    </source>
</evidence>
<proteinExistence type="predicted"/>
<evidence type="ECO:0000256" key="1">
    <source>
        <dbReference type="SAM" id="MobiDB-lite"/>
    </source>
</evidence>
<accession>A0AAU9K7U2</accession>
<dbReference type="AlphaFoldDB" id="A0AAU9K7U2"/>
<dbReference type="Proteomes" id="UP001162131">
    <property type="component" value="Unassembled WGS sequence"/>
</dbReference>
<name>A0AAU9K7U2_9CILI</name>
<comment type="caution">
    <text evidence="2">The sequence shown here is derived from an EMBL/GenBank/DDBJ whole genome shotgun (WGS) entry which is preliminary data.</text>
</comment>
<keyword evidence="3" id="KW-1185">Reference proteome</keyword>
<gene>
    <name evidence="2" type="ORF">BSTOLATCC_MIC58079</name>
</gene>
<dbReference type="EMBL" id="CAJZBQ010000056">
    <property type="protein sequence ID" value="CAG9333262.1"/>
    <property type="molecule type" value="Genomic_DNA"/>
</dbReference>
<organism evidence="2 3">
    <name type="scientific">Blepharisma stoltei</name>
    <dbReference type="NCBI Taxonomy" id="1481888"/>
    <lineage>
        <taxon>Eukaryota</taxon>
        <taxon>Sar</taxon>
        <taxon>Alveolata</taxon>
        <taxon>Ciliophora</taxon>
        <taxon>Postciliodesmatophora</taxon>
        <taxon>Heterotrichea</taxon>
        <taxon>Heterotrichida</taxon>
        <taxon>Blepharismidae</taxon>
        <taxon>Blepharisma</taxon>
    </lineage>
</organism>
<feature type="compositionally biased region" description="Low complexity" evidence="1">
    <location>
        <begin position="132"/>
        <end position="143"/>
    </location>
</feature>
<protein>
    <submittedName>
        <fullName evidence="2">Uncharacterized protein</fullName>
    </submittedName>
</protein>
<sequence length="157" mass="17859">MSNLAGKASYFGTGSNSPSDLIAIRENLGLMSTRDMPLGEFRLKDLKYEISSAKKILRSINNDIQSIKDKHSKEFKSIWMTIKEIKELKDEKEPLQMQRENSPANSKVVSNQIFELQTKVNEMLTEMNAKKSSSLSQSLMDSQGYGSLSERLYRKTK</sequence>
<feature type="region of interest" description="Disordered" evidence="1">
    <location>
        <begin position="127"/>
        <end position="157"/>
    </location>
</feature>
<reference evidence="2" key="1">
    <citation type="submission" date="2021-09" db="EMBL/GenBank/DDBJ databases">
        <authorList>
            <consortium name="AG Swart"/>
            <person name="Singh M."/>
            <person name="Singh A."/>
            <person name="Seah K."/>
            <person name="Emmerich C."/>
        </authorList>
    </citation>
    <scope>NUCLEOTIDE SEQUENCE</scope>
    <source>
        <strain evidence="2">ATCC30299</strain>
    </source>
</reference>